<sequence length="426" mass="48768">MSQSSMMEHEVPSQHLSFTDLPVDLVLCICDFLSPAQITCLALCTRGLMSLLTQNGTRPLSEQLPRDKRLPRPIPADMTTELAKFLAILSTDLPEYYMCSVCCRLHLWSTVSLPGKFKYFGRRARPIKCFPYLRGENADTEIGYCQHLMVDSYVSRTGYRFDFVHLQLMMRRFHYGPAYGLSPDTAFFTQVNLHPLKSFEGTRISLTPMATNEVFDQSYLTHIFSVEARVSPATPSLILRFQDICVVSREFAPMLMPKNGPINISICNHIHTMNNVWGTSGEAFNLFSTLIEAYCGNRILDKFLGHCTKCNTEFEVEIQEANYLADTNDVTLTITRWVDLGPGLSLEDLRWTTQLAYNHMEIPPSDIIHDIRRQFDKAPLSQECGGNVSVEERYRRNMSCMKTQRYERMMRRAEGGSFDINCDFEV</sequence>
<proteinExistence type="predicted"/>
<evidence type="ECO:0000313" key="1">
    <source>
        <dbReference type="EMBL" id="KAJ5710022.1"/>
    </source>
</evidence>
<accession>A0AAD6HEH7</accession>
<dbReference type="AlphaFoldDB" id="A0AAD6HEH7"/>
<evidence type="ECO:0008006" key="3">
    <source>
        <dbReference type="Google" id="ProtNLM"/>
    </source>
</evidence>
<name>A0AAD6HEH7_9EURO</name>
<reference evidence="1" key="2">
    <citation type="submission" date="2023-01" db="EMBL/GenBank/DDBJ databases">
        <authorList>
            <person name="Petersen C."/>
        </authorList>
    </citation>
    <scope>NUCLEOTIDE SEQUENCE</scope>
    <source>
        <strain evidence="1">IBT 17514</strain>
    </source>
</reference>
<reference evidence="1" key="1">
    <citation type="journal article" date="2023" name="IMA Fungus">
        <title>Comparative genomic study of the Penicillium genus elucidates a diverse pangenome and 15 lateral gene transfer events.</title>
        <authorList>
            <person name="Petersen C."/>
            <person name="Sorensen T."/>
            <person name="Nielsen M.R."/>
            <person name="Sondergaard T.E."/>
            <person name="Sorensen J.L."/>
            <person name="Fitzpatrick D.A."/>
            <person name="Frisvad J.C."/>
            <person name="Nielsen K.L."/>
        </authorList>
    </citation>
    <scope>NUCLEOTIDE SEQUENCE</scope>
    <source>
        <strain evidence="1">IBT 17514</strain>
    </source>
</reference>
<gene>
    <name evidence="1" type="ORF">N7493_009614</name>
</gene>
<dbReference type="EMBL" id="JAQJAN010000017">
    <property type="protein sequence ID" value="KAJ5710022.1"/>
    <property type="molecule type" value="Genomic_DNA"/>
</dbReference>
<protein>
    <recommendedName>
        <fullName evidence="3">F-box domain-containing protein</fullName>
    </recommendedName>
</protein>
<comment type="caution">
    <text evidence="1">The sequence shown here is derived from an EMBL/GenBank/DDBJ whole genome shotgun (WGS) entry which is preliminary data.</text>
</comment>
<keyword evidence="2" id="KW-1185">Reference proteome</keyword>
<dbReference type="Proteomes" id="UP001215712">
    <property type="component" value="Unassembled WGS sequence"/>
</dbReference>
<evidence type="ECO:0000313" key="2">
    <source>
        <dbReference type="Proteomes" id="UP001215712"/>
    </source>
</evidence>
<organism evidence="1 2">
    <name type="scientific">Penicillium malachiteum</name>
    <dbReference type="NCBI Taxonomy" id="1324776"/>
    <lineage>
        <taxon>Eukaryota</taxon>
        <taxon>Fungi</taxon>
        <taxon>Dikarya</taxon>
        <taxon>Ascomycota</taxon>
        <taxon>Pezizomycotina</taxon>
        <taxon>Eurotiomycetes</taxon>
        <taxon>Eurotiomycetidae</taxon>
        <taxon>Eurotiales</taxon>
        <taxon>Aspergillaceae</taxon>
        <taxon>Penicillium</taxon>
    </lineage>
</organism>